<comment type="caution">
    <text evidence="4">The sequence shown here is derived from an EMBL/GenBank/DDBJ whole genome shotgun (WGS) entry which is preliminary data.</text>
</comment>
<reference evidence="4 5" key="1">
    <citation type="submission" date="2020-08" db="EMBL/GenBank/DDBJ databases">
        <title>Genomic Encyclopedia of Type Strains, Phase III (KMG-III): the genomes of soil and plant-associated and newly described type strains.</title>
        <authorList>
            <person name="Whitman W."/>
        </authorList>
    </citation>
    <scope>NUCLEOTIDE SEQUENCE [LARGE SCALE GENOMIC DNA]</scope>
    <source>
        <strain evidence="4 5">CECT 3237</strain>
    </source>
</reference>
<dbReference type="InterPro" id="IPR027806">
    <property type="entry name" value="HARBI1_dom"/>
</dbReference>
<comment type="cofactor">
    <cofactor evidence="1">
        <name>a divalent metal cation</name>
        <dbReference type="ChEBI" id="CHEBI:60240"/>
    </cofactor>
</comment>
<name>A0A7W4ZUE4_9ACTN</name>
<proteinExistence type="predicted"/>
<evidence type="ECO:0000259" key="3">
    <source>
        <dbReference type="Pfam" id="PF13359"/>
    </source>
</evidence>
<dbReference type="Proteomes" id="UP000572907">
    <property type="component" value="Unassembled WGS sequence"/>
</dbReference>
<feature type="domain" description="DDE Tnp4" evidence="3">
    <location>
        <begin position="35"/>
        <end position="98"/>
    </location>
</feature>
<organism evidence="4 5">
    <name type="scientific">Streptomyces violarus</name>
    <dbReference type="NCBI Taxonomy" id="67380"/>
    <lineage>
        <taxon>Bacteria</taxon>
        <taxon>Bacillati</taxon>
        <taxon>Actinomycetota</taxon>
        <taxon>Actinomycetes</taxon>
        <taxon>Kitasatosporales</taxon>
        <taxon>Streptomycetaceae</taxon>
        <taxon>Streptomyces</taxon>
    </lineage>
</organism>
<gene>
    <name evidence="4" type="ORF">FHS41_005366</name>
</gene>
<evidence type="ECO:0000256" key="1">
    <source>
        <dbReference type="ARBA" id="ARBA00001968"/>
    </source>
</evidence>
<keyword evidence="5" id="KW-1185">Reference proteome</keyword>
<dbReference type="EMBL" id="JACHXE010000005">
    <property type="protein sequence ID" value="MBB3078835.1"/>
    <property type="molecule type" value="Genomic_DNA"/>
</dbReference>
<sequence>MSLLCRVEGGVVGVSGAVAAVEGGRVGRVQGAGPWLTTGIKRKPLKELTLTEKTLNRALSAARTPVERGIARLKSWRTFRRSRCSPNRMTSIAKAILTLERQR</sequence>
<evidence type="ECO:0000313" key="5">
    <source>
        <dbReference type="Proteomes" id="UP000572907"/>
    </source>
</evidence>
<dbReference type="Pfam" id="PF13359">
    <property type="entry name" value="DDE_Tnp_4"/>
    <property type="match status" value="1"/>
</dbReference>
<evidence type="ECO:0000256" key="2">
    <source>
        <dbReference type="ARBA" id="ARBA00022723"/>
    </source>
</evidence>
<evidence type="ECO:0000313" key="4">
    <source>
        <dbReference type="EMBL" id="MBB3078835.1"/>
    </source>
</evidence>
<protein>
    <recommendedName>
        <fullName evidence="3">DDE Tnp4 domain-containing protein</fullName>
    </recommendedName>
</protein>
<accession>A0A7W4ZUE4</accession>
<dbReference type="AlphaFoldDB" id="A0A7W4ZUE4"/>
<dbReference type="GO" id="GO:0046872">
    <property type="term" value="F:metal ion binding"/>
    <property type="evidence" value="ECO:0007669"/>
    <property type="project" value="UniProtKB-KW"/>
</dbReference>
<keyword evidence="2" id="KW-0479">Metal-binding</keyword>